<keyword evidence="13" id="KW-0969">Cilium</keyword>
<dbReference type="Pfam" id="PF00813">
    <property type="entry name" value="FliP"/>
    <property type="match status" value="1"/>
</dbReference>
<feature type="transmembrane region" description="Helical" evidence="12">
    <location>
        <begin position="235"/>
        <end position="255"/>
    </location>
</feature>
<dbReference type="NCBIfam" id="TIGR01103">
    <property type="entry name" value="fliP"/>
    <property type="match status" value="1"/>
</dbReference>
<dbReference type="InterPro" id="IPR005838">
    <property type="entry name" value="T3SS_IM_P"/>
</dbReference>
<evidence type="ECO:0000256" key="10">
    <source>
        <dbReference type="ARBA" id="ARBA00023143"/>
    </source>
</evidence>
<evidence type="ECO:0000256" key="6">
    <source>
        <dbReference type="ARBA" id="ARBA00022795"/>
    </source>
</evidence>
<keyword evidence="6 12" id="KW-1005">Bacterial flagellum biogenesis</keyword>
<organism evidence="13 14">
    <name type="scientific">Clostridium ganghwense</name>
    <dbReference type="NCBI Taxonomy" id="312089"/>
    <lineage>
        <taxon>Bacteria</taxon>
        <taxon>Bacillati</taxon>
        <taxon>Bacillota</taxon>
        <taxon>Clostridia</taxon>
        <taxon>Eubacteriales</taxon>
        <taxon>Clostridiaceae</taxon>
        <taxon>Clostridium</taxon>
    </lineage>
</organism>
<evidence type="ECO:0000256" key="8">
    <source>
        <dbReference type="ARBA" id="ARBA00022989"/>
    </source>
</evidence>
<keyword evidence="5 12" id="KW-0812">Transmembrane</keyword>
<evidence type="ECO:0000256" key="9">
    <source>
        <dbReference type="ARBA" id="ARBA00023136"/>
    </source>
</evidence>
<dbReference type="PANTHER" id="PTHR30587">
    <property type="entry name" value="FLAGELLAR BIOSYNTHETIC PROTEIN FLIP"/>
    <property type="match status" value="1"/>
</dbReference>
<feature type="transmembrane region" description="Helical" evidence="12">
    <location>
        <begin position="55"/>
        <end position="85"/>
    </location>
</feature>
<dbReference type="Proteomes" id="UP001079657">
    <property type="component" value="Unassembled WGS sequence"/>
</dbReference>
<evidence type="ECO:0000256" key="12">
    <source>
        <dbReference type="RuleBase" id="RU362069"/>
    </source>
</evidence>
<evidence type="ECO:0000256" key="2">
    <source>
        <dbReference type="ARBA" id="ARBA00021714"/>
    </source>
</evidence>
<comment type="subcellular location">
    <subcellularLocation>
        <location evidence="12">Cell membrane</location>
        <topology evidence="12">Multi-pass membrane protein</topology>
    </subcellularLocation>
    <subcellularLocation>
        <location evidence="12">Bacterial flagellum basal body</location>
    </subcellularLocation>
</comment>
<keyword evidence="3 12" id="KW-0813">Transport</keyword>
<sequence>MKKKNIVLTFLVLVSILFLVKINAYAEPNTIPIPKIDISVDKASNPKDYVDNIKLLIMLTVISLLPSFIVMMTSFTRIIVVFGFMRSAMGTQQAPPNQILIGLALFLTVFIMAPTYNKVNNDAIKPFLENKINQQQAIEKGSKPIREFMLKQTRQKDLDLFVDISKIDKTNLNKDNVPLYVVIPSFIISELKTAFSIGFLLYVPFLIIDIVVASILMSMGMMMLPPVMISLPFKILLFVMVDGWYLLIKSLIMSYS</sequence>
<dbReference type="RefSeq" id="WP_268049121.1">
    <property type="nucleotide sequence ID" value="NZ_JAPQES010000002.1"/>
</dbReference>
<feature type="transmembrane region" description="Helical" evidence="12">
    <location>
        <begin position="199"/>
        <end position="223"/>
    </location>
</feature>
<keyword evidence="13" id="KW-0966">Cell projection</keyword>
<keyword evidence="4 12" id="KW-1003">Cell membrane</keyword>
<keyword evidence="8 12" id="KW-1133">Transmembrane helix</keyword>
<reference evidence="13" key="1">
    <citation type="submission" date="2022-12" db="EMBL/GenBank/DDBJ databases">
        <authorList>
            <person name="Wang J."/>
        </authorList>
    </citation>
    <scope>NUCLEOTIDE SEQUENCE</scope>
    <source>
        <strain evidence="13">HY-42-06</strain>
    </source>
</reference>
<keyword evidence="7 12" id="KW-0653">Protein transport</keyword>
<dbReference type="InterPro" id="IPR005837">
    <property type="entry name" value="FliP"/>
</dbReference>
<evidence type="ECO:0000256" key="3">
    <source>
        <dbReference type="ARBA" id="ARBA00022448"/>
    </source>
</evidence>
<keyword evidence="10" id="KW-0975">Bacterial flagellum</keyword>
<comment type="similarity">
    <text evidence="1 12">Belongs to the FliP/MopC/SpaP family.</text>
</comment>
<evidence type="ECO:0000256" key="5">
    <source>
        <dbReference type="ARBA" id="ARBA00022692"/>
    </source>
</evidence>
<dbReference type="PRINTS" id="PR00951">
    <property type="entry name" value="FLGBIOSNFLIP"/>
</dbReference>
<feature type="transmembrane region" description="Helical" evidence="12">
    <location>
        <begin position="97"/>
        <end position="116"/>
    </location>
</feature>
<keyword evidence="13" id="KW-0282">Flagellum</keyword>
<name>A0ABT4CPK2_9CLOT</name>
<keyword evidence="11 12" id="KW-1006">Bacterial flagellum protein export</keyword>
<dbReference type="PANTHER" id="PTHR30587:SF0">
    <property type="entry name" value="FLAGELLAR BIOSYNTHETIC PROTEIN FLIP"/>
    <property type="match status" value="1"/>
</dbReference>
<evidence type="ECO:0000256" key="4">
    <source>
        <dbReference type="ARBA" id="ARBA00022475"/>
    </source>
</evidence>
<proteinExistence type="inferred from homology"/>
<evidence type="ECO:0000313" key="13">
    <source>
        <dbReference type="EMBL" id="MCY6370378.1"/>
    </source>
</evidence>
<comment type="function">
    <text evidence="12">Plays a role in the flagellum-specific transport system.</text>
</comment>
<evidence type="ECO:0000256" key="11">
    <source>
        <dbReference type="ARBA" id="ARBA00023225"/>
    </source>
</evidence>
<evidence type="ECO:0000313" key="14">
    <source>
        <dbReference type="Proteomes" id="UP001079657"/>
    </source>
</evidence>
<dbReference type="PROSITE" id="PS01061">
    <property type="entry name" value="FLIP_2"/>
    <property type="match status" value="1"/>
</dbReference>
<gene>
    <name evidence="12 13" type="primary">fliP</name>
    <name evidence="13" type="ORF">OXH55_06995</name>
</gene>
<accession>A0ABT4CPK2</accession>
<comment type="caution">
    <text evidence="13">The sequence shown here is derived from an EMBL/GenBank/DDBJ whole genome shotgun (WGS) entry which is preliminary data.</text>
</comment>
<keyword evidence="14" id="KW-1185">Reference proteome</keyword>
<dbReference type="EMBL" id="JAPQES010000002">
    <property type="protein sequence ID" value="MCY6370378.1"/>
    <property type="molecule type" value="Genomic_DNA"/>
</dbReference>
<dbReference type="PRINTS" id="PR01302">
    <property type="entry name" value="TYPE3IMPPROT"/>
</dbReference>
<dbReference type="NCBIfam" id="NF009438">
    <property type="entry name" value="PRK12797.1"/>
    <property type="match status" value="1"/>
</dbReference>
<protein>
    <recommendedName>
        <fullName evidence="2 12">Flagellar biosynthetic protein FliP</fullName>
    </recommendedName>
</protein>
<evidence type="ECO:0000256" key="1">
    <source>
        <dbReference type="ARBA" id="ARBA00006257"/>
    </source>
</evidence>
<keyword evidence="9 12" id="KW-0472">Membrane</keyword>
<evidence type="ECO:0000256" key="7">
    <source>
        <dbReference type="ARBA" id="ARBA00022927"/>
    </source>
</evidence>